<name>A0A1M6F9I5_9FIRM</name>
<accession>A0A1M6F9I5</accession>
<dbReference type="OrthoDB" id="9772924at2"/>
<dbReference type="Gene3D" id="3.40.190.10">
    <property type="entry name" value="Periplasmic binding protein-like II"/>
    <property type="match status" value="1"/>
</dbReference>
<dbReference type="STRING" id="1121476.SAMN02745751_01400"/>
<dbReference type="PROSITE" id="PS51257">
    <property type="entry name" value="PROKAR_LIPOPROTEIN"/>
    <property type="match status" value="1"/>
</dbReference>
<dbReference type="RefSeq" id="WP_073048868.1">
    <property type="nucleotide sequence ID" value="NZ_FQZL01000008.1"/>
</dbReference>
<reference evidence="2 3" key="1">
    <citation type="submission" date="2016-11" db="EMBL/GenBank/DDBJ databases">
        <authorList>
            <person name="Jaros S."/>
            <person name="Januszkiewicz K."/>
            <person name="Wedrychowicz H."/>
        </authorList>
    </citation>
    <scope>NUCLEOTIDE SEQUENCE [LARGE SCALE GENOMIC DNA]</scope>
    <source>
        <strain evidence="2 3">DSM 17477</strain>
    </source>
</reference>
<dbReference type="PANTHER" id="PTHR30290">
    <property type="entry name" value="PERIPLASMIC BINDING COMPONENT OF ABC TRANSPORTER"/>
    <property type="match status" value="1"/>
</dbReference>
<proteinExistence type="predicted"/>
<dbReference type="CDD" id="cd00995">
    <property type="entry name" value="PBP2_NikA_DppA_OppA_like"/>
    <property type="match status" value="1"/>
</dbReference>
<gene>
    <name evidence="2" type="ORF">SAMN02745751_01400</name>
</gene>
<dbReference type="InterPro" id="IPR000914">
    <property type="entry name" value="SBP_5_dom"/>
</dbReference>
<organism evidence="2 3">
    <name type="scientific">Dethiosulfatibacter aminovorans DSM 17477</name>
    <dbReference type="NCBI Taxonomy" id="1121476"/>
    <lineage>
        <taxon>Bacteria</taxon>
        <taxon>Bacillati</taxon>
        <taxon>Bacillota</taxon>
        <taxon>Tissierellia</taxon>
        <taxon>Dethiosulfatibacter</taxon>
    </lineage>
</organism>
<sequence length="568" mass="64739">MKKFSRIIALLTVLVMMLGLAVGCGPKKEPEALVENTEVTENLDPADKVPAINFWIQSQTKDPLRYESALMMAEEWKKLGFEIELETREWATMSAEGMKAHEHDMFICKWGGKPERVDPYHWLYSMHHSVNASEGGYNVAGYINPDYDALADEFATNLDLDARKAAAFEMQSILASDVPQPPMFKLQLKNAYNKAKFTNITPGVGLGVYSFWNFMNITPLTEDKILTLGQTTDIQLLNPLATKTGQDIYMLKNIYDPLVRLDVDGNVVKWLAEDINEIDGTHIEVTIRDDFKFHDGEPLTVEDVKFTFDFAKEVNSPTYASHVRIIESVEITGENTVLFTLTDTYAPFLSNTLSQCLILPEHIWSQVYEEKGAEGALTWENSNPIGSGPFVFEYWRPNEEFSLTTNKDYFMQPKIDGILRIPFSQQLGLVQALITEEIDLTSNNMKPIDIEEVEKNENVEIIELVDEGSYILHLNLRKEPFDDVTIRRALTLGIPRQKIISVVFDGGALKTFSMVPESNTFWYNPDVEKLDYDLEAARQELKDAGFRWDGEGKLYYPENYTPQMLYSE</sequence>
<feature type="domain" description="Solute-binding protein family 5" evidence="1">
    <location>
        <begin position="267"/>
        <end position="555"/>
    </location>
</feature>
<dbReference type="SUPFAM" id="SSF53850">
    <property type="entry name" value="Periplasmic binding protein-like II"/>
    <property type="match status" value="2"/>
</dbReference>
<dbReference type="AlphaFoldDB" id="A0A1M6F9I5"/>
<dbReference type="EMBL" id="FQZL01000008">
    <property type="protein sequence ID" value="SHI94316.1"/>
    <property type="molecule type" value="Genomic_DNA"/>
</dbReference>
<dbReference type="GO" id="GO:0015833">
    <property type="term" value="P:peptide transport"/>
    <property type="evidence" value="ECO:0007669"/>
    <property type="project" value="TreeGrafter"/>
</dbReference>
<dbReference type="Proteomes" id="UP000184052">
    <property type="component" value="Unassembled WGS sequence"/>
</dbReference>
<dbReference type="GO" id="GO:1904680">
    <property type="term" value="F:peptide transmembrane transporter activity"/>
    <property type="evidence" value="ECO:0007669"/>
    <property type="project" value="TreeGrafter"/>
</dbReference>
<evidence type="ECO:0000313" key="3">
    <source>
        <dbReference type="Proteomes" id="UP000184052"/>
    </source>
</evidence>
<dbReference type="Pfam" id="PF00496">
    <property type="entry name" value="SBP_bac_5"/>
    <property type="match status" value="1"/>
</dbReference>
<evidence type="ECO:0000313" key="2">
    <source>
        <dbReference type="EMBL" id="SHI94316.1"/>
    </source>
</evidence>
<keyword evidence="3" id="KW-1185">Reference proteome</keyword>
<evidence type="ECO:0000259" key="1">
    <source>
        <dbReference type="Pfam" id="PF00496"/>
    </source>
</evidence>
<dbReference type="InterPro" id="IPR039424">
    <property type="entry name" value="SBP_5"/>
</dbReference>
<dbReference type="Gene3D" id="3.10.105.10">
    <property type="entry name" value="Dipeptide-binding Protein, Domain 3"/>
    <property type="match status" value="2"/>
</dbReference>
<protein>
    <submittedName>
        <fullName evidence="2">Peptide/nickel transport system substrate-binding protein</fullName>
    </submittedName>
</protein>